<feature type="transmembrane region" description="Helical" evidence="2">
    <location>
        <begin position="690"/>
        <end position="714"/>
    </location>
</feature>
<dbReference type="InterPro" id="IPR035897">
    <property type="entry name" value="Toll_tir_struct_dom_sf"/>
</dbReference>
<feature type="transmembrane region" description="Helical" evidence="2">
    <location>
        <begin position="183"/>
        <end position="205"/>
    </location>
</feature>
<dbReference type="SUPFAM" id="SSF52200">
    <property type="entry name" value="Toll/Interleukin receptor TIR domain"/>
    <property type="match status" value="1"/>
</dbReference>
<feature type="transmembrane region" description="Helical" evidence="2">
    <location>
        <begin position="648"/>
        <end position="670"/>
    </location>
</feature>
<reference evidence="5" key="1">
    <citation type="journal article" date="2019" name="Int. J. Syst. Evol. Microbiol.">
        <title>The Global Catalogue of Microorganisms (GCM) 10K type strain sequencing project: providing services to taxonomists for standard genome sequencing and annotation.</title>
        <authorList>
            <consortium name="The Broad Institute Genomics Platform"/>
            <consortium name="The Broad Institute Genome Sequencing Center for Infectious Disease"/>
            <person name="Wu L."/>
            <person name="Ma J."/>
        </authorList>
    </citation>
    <scope>NUCLEOTIDE SEQUENCE [LARGE SCALE GENOMIC DNA]</scope>
    <source>
        <strain evidence="5">JCM 4594</strain>
    </source>
</reference>
<feature type="transmembrane region" description="Helical" evidence="2">
    <location>
        <begin position="274"/>
        <end position="295"/>
    </location>
</feature>
<feature type="region of interest" description="Disordered" evidence="1">
    <location>
        <begin position="1"/>
        <end position="21"/>
    </location>
</feature>
<feature type="transmembrane region" description="Helical" evidence="2">
    <location>
        <begin position="735"/>
        <end position="760"/>
    </location>
</feature>
<dbReference type="Gene3D" id="3.40.50.10140">
    <property type="entry name" value="Toll/interleukin-1 receptor homology (TIR) domain"/>
    <property type="match status" value="1"/>
</dbReference>
<evidence type="ECO:0000259" key="3">
    <source>
        <dbReference type="Pfam" id="PF13676"/>
    </source>
</evidence>
<feature type="transmembrane region" description="Helical" evidence="2">
    <location>
        <begin position="584"/>
        <end position="606"/>
    </location>
</feature>
<feature type="transmembrane region" description="Helical" evidence="2">
    <location>
        <begin position="326"/>
        <end position="347"/>
    </location>
</feature>
<evidence type="ECO:0000313" key="4">
    <source>
        <dbReference type="EMBL" id="GGY14663.1"/>
    </source>
</evidence>
<feature type="transmembrane region" description="Helical" evidence="2">
    <location>
        <begin position="244"/>
        <end position="267"/>
    </location>
</feature>
<gene>
    <name evidence="4" type="ORF">GCM10010326_02700</name>
</gene>
<keyword evidence="2" id="KW-1133">Transmembrane helix</keyword>
<evidence type="ECO:0000256" key="1">
    <source>
        <dbReference type="SAM" id="MobiDB-lite"/>
    </source>
</evidence>
<dbReference type="Proteomes" id="UP000600946">
    <property type="component" value="Unassembled WGS sequence"/>
</dbReference>
<comment type="caution">
    <text evidence="4">The sequence shown here is derived from an EMBL/GenBank/DDBJ whole genome shotgun (WGS) entry which is preliminary data.</text>
</comment>
<accession>A0ABQ2ZJ05</accession>
<feature type="transmembrane region" description="Helical" evidence="2">
    <location>
        <begin position="612"/>
        <end position="628"/>
    </location>
</feature>
<proteinExistence type="predicted"/>
<evidence type="ECO:0000313" key="5">
    <source>
        <dbReference type="Proteomes" id="UP000600946"/>
    </source>
</evidence>
<feature type="compositionally biased region" description="Low complexity" evidence="1">
    <location>
        <begin position="1"/>
        <end position="10"/>
    </location>
</feature>
<evidence type="ECO:0000256" key="2">
    <source>
        <dbReference type="SAM" id="Phobius"/>
    </source>
</evidence>
<feature type="region of interest" description="Disordered" evidence="1">
    <location>
        <begin position="397"/>
        <end position="416"/>
    </location>
</feature>
<dbReference type="InterPro" id="IPR000157">
    <property type="entry name" value="TIR_dom"/>
</dbReference>
<organism evidence="4 5">
    <name type="scientific">Streptomyces xanthochromogenes</name>
    <dbReference type="NCBI Taxonomy" id="67384"/>
    <lineage>
        <taxon>Bacteria</taxon>
        <taxon>Bacillati</taxon>
        <taxon>Actinomycetota</taxon>
        <taxon>Actinomycetes</taxon>
        <taxon>Kitasatosporales</taxon>
        <taxon>Streptomycetaceae</taxon>
        <taxon>Streptomyces</taxon>
    </lineage>
</organism>
<dbReference type="EMBL" id="BMUU01000001">
    <property type="protein sequence ID" value="GGY14663.1"/>
    <property type="molecule type" value="Genomic_DNA"/>
</dbReference>
<feature type="domain" description="TIR" evidence="3">
    <location>
        <begin position="29"/>
        <end position="134"/>
    </location>
</feature>
<name>A0ABQ2ZJ05_9ACTN</name>
<protein>
    <recommendedName>
        <fullName evidence="3">TIR domain-containing protein</fullName>
    </recommendedName>
</protein>
<sequence>MGAAMGAAMGDGRDELQEAPADGGRPLKVFVSYSRRDFHSAEAVTAALWAHEPLNPWFDLQRLRPGTDWEAAWDDALETADALLLLASPAATASEYVRLEWSRALERGIPVYVGVIAGTDVPPELAGYPVHDLRVRFWQRNHVLGEEIVRTGTRLGSEPSSEESRTGRLVPQRLPWPRVPASIVAFVVCATIMGAALVWASVLLVRLDISVWHLAERSPFEASRVWRGRALNGVRLGRWHVAQFSLLTMTVMAAPFGPAVLAVAGGLARRSCGWVSLVVAVGAAGAVTAVCGYGVRAVLALPDIGDPTVAKEVWPTPPAVTEEGAAVVRVLAVAAVAAVVCLGCALWSRWFYLWLPAGMGVAYQRRRVTEVPHVASGPRRRAVRRSRNPGLRAGWREMRQLAHGPGPDAGQPEGRRRDMDQRFLREWRLLCKRNGVEQGRPVGNVRLQVRCPAGADESMAELLRTAFRLAGVGASSAPDMEAVAPNAGWTFVLVSSHVDWADVAEAIEEGAPRTICVLLDQVAIPADTGALRRYQWLDFREQRPEHLFALVEAVCRPDSAPGLADPIPVPVVADRFRAPLAPRVLVSVFRAIAAFPPGFALARLIFAPTSTQSTALAVLAVASTTALLRMADRLAARRLTPAQLTRSYAVALVLTVLWCATGVSILWTPVRPPGVVEAFLPKDLPGAGLFVVYLLAGLGWYVAALVLAPLPAFSPARRSWLPTAKGPWPRRPRRAALSSWDGCTLLLAWLLFAIGLFLYMNCVPVFVGW</sequence>
<keyword evidence="2" id="KW-0812">Transmembrane</keyword>
<keyword evidence="2" id="KW-0472">Membrane</keyword>
<keyword evidence="5" id="KW-1185">Reference proteome</keyword>
<dbReference type="Pfam" id="PF13676">
    <property type="entry name" value="TIR_2"/>
    <property type="match status" value="1"/>
</dbReference>